<evidence type="ECO:0000256" key="2">
    <source>
        <dbReference type="ARBA" id="ARBA00023016"/>
    </source>
</evidence>
<comment type="function">
    <text evidence="3">Secreted heat soluble protein acting as a molecular shield in water-deficient condition. Tardigrade-specific intrinsically disordered proteins (TDPs) are essential for desiccation tolerance by forming non-crystalline amorphous solids upon desiccation, and this vitrified state mirrors their protective capabilities.</text>
</comment>
<dbReference type="OrthoDB" id="10482740at2759"/>
<keyword evidence="2" id="KW-0346">Stress response</keyword>
<keyword evidence="5" id="KW-1185">Reference proteome</keyword>
<proteinExistence type="inferred from homology"/>
<comment type="caution">
    <text evidence="4">The sequence shown here is derived from an EMBL/GenBank/DDBJ whole genome shotgun (WGS) entry which is preliminary data.</text>
</comment>
<name>A0A1D1VK42_RAMVA</name>
<evidence type="ECO:0000313" key="5">
    <source>
        <dbReference type="Proteomes" id="UP000186922"/>
    </source>
</evidence>
<dbReference type="SUPFAM" id="SSF50814">
    <property type="entry name" value="Lipocalins"/>
    <property type="match status" value="1"/>
</dbReference>
<dbReference type="AlphaFoldDB" id="A0A1D1VK42"/>
<dbReference type="Proteomes" id="UP000186922">
    <property type="component" value="Unassembled WGS sequence"/>
</dbReference>
<evidence type="ECO:0000313" key="4">
    <source>
        <dbReference type="EMBL" id="GAV00483.1"/>
    </source>
</evidence>
<sequence length="159" mass="18030">MQAALHSTLLHHTVAKMQSEYLPLGTWHQEGLDPNGAAFLRYIGQKEEVANLYSSHPVDLTFSKLPDGRYNMNITQKPINRSQDIPFTLDEENVNRHQSGKTITTIFHWDPQTSTLQSQTSSNDGLSWTIDYHFVGYTLTMTRTAPSVQSVVRHVYVPS</sequence>
<dbReference type="EMBL" id="BDGG01000006">
    <property type="protein sequence ID" value="GAV00483.1"/>
    <property type="molecule type" value="Genomic_DNA"/>
</dbReference>
<evidence type="ECO:0000256" key="3">
    <source>
        <dbReference type="ARBA" id="ARBA00045493"/>
    </source>
</evidence>
<reference evidence="4 5" key="1">
    <citation type="journal article" date="2016" name="Nat. Commun.">
        <title>Extremotolerant tardigrade genome and improved radiotolerance of human cultured cells by tardigrade-unique protein.</title>
        <authorList>
            <person name="Hashimoto T."/>
            <person name="Horikawa D.D."/>
            <person name="Saito Y."/>
            <person name="Kuwahara H."/>
            <person name="Kozuka-Hata H."/>
            <person name="Shin-I T."/>
            <person name="Minakuchi Y."/>
            <person name="Ohishi K."/>
            <person name="Motoyama A."/>
            <person name="Aizu T."/>
            <person name="Enomoto A."/>
            <person name="Kondo K."/>
            <person name="Tanaka S."/>
            <person name="Hara Y."/>
            <person name="Koshikawa S."/>
            <person name="Sagara H."/>
            <person name="Miura T."/>
            <person name="Yokobori S."/>
            <person name="Miyagawa K."/>
            <person name="Suzuki Y."/>
            <person name="Kubo T."/>
            <person name="Oyama M."/>
            <person name="Kohara Y."/>
            <person name="Fujiyama A."/>
            <person name="Arakawa K."/>
            <person name="Katayama T."/>
            <person name="Toyoda A."/>
            <person name="Kunieda T."/>
        </authorList>
    </citation>
    <scope>NUCLEOTIDE SEQUENCE [LARGE SCALE GENOMIC DNA]</scope>
    <source>
        <strain evidence="4 5">YOKOZUNA-1</strain>
    </source>
</reference>
<dbReference type="Gene3D" id="2.40.128.20">
    <property type="match status" value="1"/>
</dbReference>
<protein>
    <submittedName>
        <fullName evidence="4">Uncharacterized protein</fullName>
    </submittedName>
</protein>
<comment type="similarity">
    <text evidence="1">Belongs to the Secretory-abundant heat soluble protein (SAHS) family.</text>
</comment>
<organism evidence="4 5">
    <name type="scientific">Ramazzottius varieornatus</name>
    <name type="common">Water bear</name>
    <name type="synonym">Tardigrade</name>
    <dbReference type="NCBI Taxonomy" id="947166"/>
    <lineage>
        <taxon>Eukaryota</taxon>
        <taxon>Metazoa</taxon>
        <taxon>Ecdysozoa</taxon>
        <taxon>Tardigrada</taxon>
        <taxon>Eutardigrada</taxon>
        <taxon>Parachela</taxon>
        <taxon>Hypsibioidea</taxon>
        <taxon>Ramazzottiidae</taxon>
        <taxon>Ramazzottius</taxon>
    </lineage>
</organism>
<accession>A0A1D1VK42</accession>
<dbReference type="InterPro" id="IPR012674">
    <property type="entry name" value="Calycin"/>
</dbReference>
<gene>
    <name evidence="4" type="primary">RvY_11323</name>
    <name evidence="4" type="synonym">RvY_11323.1</name>
    <name evidence="4" type="ORF">RvY_11323-1</name>
</gene>
<evidence type="ECO:0000256" key="1">
    <source>
        <dbReference type="ARBA" id="ARBA00006119"/>
    </source>
</evidence>